<accession>A0A645D9C5</accession>
<gene>
    <name evidence="1" type="ORF">SDC9_132860</name>
</gene>
<reference evidence="1" key="1">
    <citation type="submission" date="2019-08" db="EMBL/GenBank/DDBJ databases">
        <authorList>
            <person name="Kucharzyk K."/>
            <person name="Murdoch R.W."/>
            <person name="Higgins S."/>
            <person name="Loffler F."/>
        </authorList>
    </citation>
    <scope>NUCLEOTIDE SEQUENCE</scope>
</reference>
<sequence>MVFISGMVSSSHSGNDRFTRILIVTQLVQIRNRIPIIIQILTIGITLSFRLTYARAHVNERLKLSTAEVYVTRSIIATTSINTRLQTSVITGFAVFLQHNVNDTGCAFGIIFGRRIGNYFHTFN</sequence>
<dbReference type="EMBL" id="VSSQ01033986">
    <property type="protein sequence ID" value="MPM85779.1"/>
    <property type="molecule type" value="Genomic_DNA"/>
</dbReference>
<name>A0A645D9C5_9ZZZZ</name>
<protein>
    <submittedName>
        <fullName evidence="1">Uncharacterized protein</fullName>
    </submittedName>
</protein>
<organism evidence="1">
    <name type="scientific">bioreactor metagenome</name>
    <dbReference type="NCBI Taxonomy" id="1076179"/>
    <lineage>
        <taxon>unclassified sequences</taxon>
        <taxon>metagenomes</taxon>
        <taxon>ecological metagenomes</taxon>
    </lineage>
</organism>
<comment type="caution">
    <text evidence="1">The sequence shown here is derived from an EMBL/GenBank/DDBJ whole genome shotgun (WGS) entry which is preliminary data.</text>
</comment>
<proteinExistence type="predicted"/>
<evidence type="ECO:0000313" key="1">
    <source>
        <dbReference type="EMBL" id="MPM85779.1"/>
    </source>
</evidence>
<dbReference type="AlphaFoldDB" id="A0A645D9C5"/>